<accession>T1JQU1</accession>
<keyword evidence="6 13" id="KW-0479">Metal-binding</keyword>
<name>T1JQU1_TETUR</name>
<comment type="subcellular location">
    <subcellularLocation>
        <location evidence="1 13">Mitochondrion inner membrane</location>
        <topology evidence="1 13">Peripheral membrane protein</topology>
        <orientation evidence="1 13">Matrix side</orientation>
    </subcellularLocation>
</comment>
<dbReference type="FunFam" id="1.25.40.40:FF:000001">
    <property type="entry name" value="Cytochrome c oxidase subunit VI"/>
    <property type="match status" value="1"/>
</dbReference>
<dbReference type="SUPFAM" id="SSF48479">
    <property type="entry name" value="Cytochrome c oxidase subunit E"/>
    <property type="match status" value="1"/>
</dbReference>
<reference evidence="14" key="2">
    <citation type="submission" date="2015-06" db="UniProtKB">
        <authorList>
            <consortium name="EnsemblMetazoa"/>
        </authorList>
    </citation>
    <scope>IDENTIFICATION</scope>
</reference>
<evidence type="ECO:0000256" key="11">
    <source>
        <dbReference type="ARBA" id="ARBA00023136"/>
    </source>
</evidence>
<dbReference type="GO" id="GO:0006123">
    <property type="term" value="P:mitochondrial electron transport, cytochrome c to oxygen"/>
    <property type="evidence" value="ECO:0007669"/>
    <property type="project" value="UniProtKB-UniRule"/>
</dbReference>
<evidence type="ECO:0000256" key="1">
    <source>
        <dbReference type="ARBA" id="ARBA00004443"/>
    </source>
</evidence>
<dbReference type="HOGENOM" id="CLU_099086_1_1_1"/>
<dbReference type="UniPathway" id="UPA00705"/>
<evidence type="ECO:0000313" key="14">
    <source>
        <dbReference type="EnsemblMetazoa" id="tetur01g04460.1"/>
    </source>
</evidence>
<comment type="pathway">
    <text evidence="2 13">Energy metabolism; oxidative phosphorylation.</text>
</comment>
<comment type="function">
    <text evidence="13">Component of the cytochrome c oxidase, the last enzyme in the mitochondrial electron transport chain which drives oxidative phosphorylation. The respiratory chain contains 3 multisubunit complexes succinate dehydrogenase (complex II, CII), ubiquinol-cytochrome c oxidoreductase (cytochrome b-c1 complex, complex III, CIII) and cytochrome c oxidase (complex IV, CIV), that cooperate to transfer electrons derived from NADH and succinate to molecular oxygen, creating an electrochemical gradient over the inner membrane that drives transmembrane transport and the ATP synthase. Cytochrome c oxidase is the component of the respiratory chain that catalyzes the reduction of oxygen to water. Electrons originating from reduced cytochrome c in the intermembrane space (IMS) are transferred via the dinuclear copper A center (CU(A)) of subunit 2 and heme A of subunit 1 to the active site in subunit 1, a binuclear center (BNC) formed by heme A3 and copper B (CU(B)). The BNC reduces molecular oxygen to 2 water molecules using 4 electrons from cytochrome c in the IMS and 4 protons from the mitochondrial matrix.</text>
</comment>
<dbReference type="GO" id="GO:0005743">
    <property type="term" value="C:mitochondrial inner membrane"/>
    <property type="evidence" value="ECO:0007669"/>
    <property type="project" value="UniProtKB-SubCell"/>
</dbReference>
<reference evidence="15" key="1">
    <citation type="submission" date="2011-08" db="EMBL/GenBank/DDBJ databases">
        <authorList>
            <person name="Rombauts S."/>
        </authorList>
    </citation>
    <scope>NUCLEOTIDE SEQUENCE</scope>
    <source>
        <strain evidence="15">London</strain>
    </source>
</reference>
<keyword evidence="5 13" id="KW-0349">Heme</keyword>
<evidence type="ECO:0000256" key="3">
    <source>
        <dbReference type="ARBA" id="ARBA00007972"/>
    </source>
</evidence>
<dbReference type="InterPro" id="IPR003204">
    <property type="entry name" value="Cyt_c_oxidase_su5A/6"/>
</dbReference>
<evidence type="ECO:0000256" key="10">
    <source>
        <dbReference type="ARBA" id="ARBA00023128"/>
    </source>
</evidence>
<evidence type="ECO:0000313" key="15">
    <source>
        <dbReference type="Proteomes" id="UP000015104"/>
    </source>
</evidence>
<dbReference type="STRING" id="32264.T1JQU1"/>
<dbReference type="EMBL" id="CAEY01000441">
    <property type="status" value="NOT_ANNOTATED_CDS"/>
    <property type="molecule type" value="Genomic_DNA"/>
</dbReference>
<dbReference type="InterPro" id="IPR036545">
    <property type="entry name" value="Cyt_c_oxidase_su5A/6_sf"/>
</dbReference>
<dbReference type="OMA" id="MEKWPAD"/>
<evidence type="ECO:0000256" key="12">
    <source>
        <dbReference type="ARBA" id="ARBA00031049"/>
    </source>
</evidence>
<dbReference type="GO" id="GO:0045277">
    <property type="term" value="C:respiratory chain complex IV"/>
    <property type="evidence" value="ECO:0007669"/>
    <property type="project" value="UniProtKB-UniRule"/>
</dbReference>
<keyword evidence="10 13" id="KW-0496">Mitochondrion</keyword>
<dbReference type="AlphaFoldDB" id="T1JQU1"/>
<dbReference type="Gene3D" id="1.25.40.40">
    <property type="entry name" value="Cytochrome c oxidase, subunit Va/VI"/>
    <property type="match status" value="1"/>
</dbReference>
<dbReference type="PANTHER" id="PTHR14200:SF11">
    <property type="entry name" value="CYTOCHROME C OXIDASE SUBUNIT 5A, MITOCHONDRIAL"/>
    <property type="match status" value="1"/>
</dbReference>
<evidence type="ECO:0000256" key="4">
    <source>
        <dbReference type="ARBA" id="ARBA00021968"/>
    </source>
</evidence>
<dbReference type="KEGG" id="tut:107362221"/>
<dbReference type="Pfam" id="PF02284">
    <property type="entry name" value="COX5A"/>
    <property type="match status" value="1"/>
</dbReference>
<dbReference type="CDD" id="cd00923">
    <property type="entry name" value="Cyt_c_Oxidase_Va"/>
    <property type="match status" value="1"/>
</dbReference>
<keyword evidence="15" id="KW-1185">Reference proteome</keyword>
<evidence type="ECO:0000256" key="13">
    <source>
        <dbReference type="RuleBase" id="RU368103"/>
    </source>
</evidence>
<keyword evidence="8 13" id="KW-0809">Transit peptide</keyword>
<dbReference type="OrthoDB" id="5778907at2759"/>
<comment type="similarity">
    <text evidence="3 13">Belongs to the cytochrome c oxidase subunit 5A family.</text>
</comment>
<evidence type="ECO:0000256" key="9">
    <source>
        <dbReference type="ARBA" id="ARBA00023004"/>
    </source>
</evidence>
<protein>
    <recommendedName>
        <fullName evidence="4 13">Cytochrome c oxidase subunit 5A, mitochondrial</fullName>
    </recommendedName>
    <alternativeName>
        <fullName evidence="12 13">Cytochrome c oxidase polypeptide Va</fullName>
    </alternativeName>
</protein>
<evidence type="ECO:0000256" key="5">
    <source>
        <dbReference type="ARBA" id="ARBA00022617"/>
    </source>
</evidence>
<evidence type="ECO:0000256" key="7">
    <source>
        <dbReference type="ARBA" id="ARBA00022792"/>
    </source>
</evidence>
<comment type="subunit">
    <text evidence="13">Component of the cytochrome c oxidase (complex IV, CIV), a multisubunit enzyme composed of a catalytic core of 3 subunits and several supernumerary subunits. The complex exists as a monomer or a dimer and forms supercomplexes (SCs) in the inner mitochondrial membrane with ubiquinol-cytochrome c oxidoreductase (cytochrome b-c1 complex, complex III, CIII).</text>
</comment>
<dbReference type="GO" id="GO:0046872">
    <property type="term" value="F:metal ion binding"/>
    <property type="evidence" value="ECO:0007669"/>
    <property type="project" value="UniProtKB-UniRule"/>
</dbReference>
<proteinExistence type="inferred from homology"/>
<keyword evidence="11 13" id="KW-0472">Membrane</keyword>
<evidence type="ECO:0000256" key="6">
    <source>
        <dbReference type="ARBA" id="ARBA00022723"/>
    </source>
</evidence>
<organism evidence="14 15">
    <name type="scientific">Tetranychus urticae</name>
    <name type="common">Two-spotted spider mite</name>
    <dbReference type="NCBI Taxonomy" id="32264"/>
    <lineage>
        <taxon>Eukaryota</taxon>
        <taxon>Metazoa</taxon>
        <taxon>Ecdysozoa</taxon>
        <taxon>Arthropoda</taxon>
        <taxon>Chelicerata</taxon>
        <taxon>Arachnida</taxon>
        <taxon>Acari</taxon>
        <taxon>Acariformes</taxon>
        <taxon>Trombidiformes</taxon>
        <taxon>Prostigmata</taxon>
        <taxon>Eleutherengona</taxon>
        <taxon>Raphignathae</taxon>
        <taxon>Tetranychoidea</taxon>
        <taxon>Tetranychidae</taxon>
        <taxon>Tetranychus</taxon>
    </lineage>
</organism>
<evidence type="ECO:0000256" key="8">
    <source>
        <dbReference type="ARBA" id="ARBA00022946"/>
    </source>
</evidence>
<dbReference type="PANTHER" id="PTHR14200">
    <property type="entry name" value="CYTOCHROME C OXIDASE POLYPEPTIDE"/>
    <property type="match status" value="1"/>
</dbReference>
<sequence length="162" mass="19023">MFRKLLTIASQPIRPRVSSLLHQTRFLANQKPAESASVIYKPPHDVHETDEEFDNRYYQYFSRPDIDGWEIRKALNELMGMDLIPEPRIIEAAFRACRRVNDHSLCVRYLEAVKWKADNHDKDIYPYLLQELKPVMEELGISSPADLGYDKPELALRNPDFY</sequence>
<evidence type="ECO:0000256" key="2">
    <source>
        <dbReference type="ARBA" id="ARBA00004673"/>
    </source>
</evidence>
<dbReference type="eggNOG" id="KOG4077">
    <property type="taxonomic scope" value="Eukaryota"/>
</dbReference>
<keyword evidence="9 13" id="KW-0408">Iron</keyword>
<dbReference type="Proteomes" id="UP000015104">
    <property type="component" value="Unassembled WGS sequence"/>
</dbReference>
<gene>
    <name evidence="14" type="primary">107362221</name>
</gene>
<keyword evidence="7 13" id="KW-0999">Mitochondrion inner membrane</keyword>
<dbReference type="EnsemblMetazoa" id="tetur01g04460.1">
    <property type="protein sequence ID" value="tetur01g04460.1"/>
    <property type="gene ID" value="tetur01g04460"/>
</dbReference>